<comment type="caution">
    <text evidence="1">The sequence shown here is derived from an EMBL/GenBank/DDBJ whole genome shotgun (WGS) entry which is preliminary data.</text>
</comment>
<dbReference type="AlphaFoldDB" id="A0A656GP37"/>
<evidence type="ECO:0000313" key="2">
    <source>
        <dbReference type="Proteomes" id="UP000003465"/>
    </source>
</evidence>
<feature type="non-terminal residue" evidence="1">
    <location>
        <position position="1"/>
    </location>
</feature>
<name>A0A656GP37_PSEA0</name>
<organism evidence="1 2">
    <name type="scientific">Pseudomonas amygdali pv. mori str. 301020</name>
    <dbReference type="NCBI Taxonomy" id="629261"/>
    <lineage>
        <taxon>Bacteria</taxon>
        <taxon>Pseudomonadati</taxon>
        <taxon>Pseudomonadota</taxon>
        <taxon>Gammaproteobacteria</taxon>
        <taxon>Pseudomonadales</taxon>
        <taxon>Pseudomonadaceae</taxon>
        <taxon>Pseudomonas</taxon>
        <taxon>Pseudomonas amygdali</taxon>
    </lineage>
</organism>
<sequence length="34" mass="3554">DLYRPGETVLLNGLLLTAHALDGLAHAVEALCGH</sequence>
<proteinExistence type="predicted"/>
<accession>A0A656GP37</accession>
<dbReference type="Proteomes" id="UP000003465">
    <property type="component" value="Unassembled WGS sequence"/>
</dbReference>
<gene>
    <name evidence="1" type="ORF">PSYMO_38253</name>
</gene>
<feature type="non-terminal residue" evidence="1">
    <location>
        <position position="34"/>
    </location>
</feature>
<dbReference type="EMBL" id="AEAG01003214">
    <property type="protein sequence ID" value="EGH27020.1"/>
    <property type="molecule type" value="Genomic_DNA"/>
</dbReference>
<evidence type="ECO:0000313" key="1">
    <source>
        <dbReference type="EMBL" id="EGH27020.1"/>
    </source>
</evidence>
<protein>
    <submittedName>
        <fullName evidence="1">Uncharacterized protein</fullName>
    </submittedName>
</protein>
<reference evidence="1 2" key="1">
    <citation type="journal article" date="2011" name="PLoS Pathog.">
        <title>Dynamic evolution of pathogenicity revealed by sequencing and comparative genomics of 19 Pseudomonas syringae isolates.</title>
        <authorList>
            <person name="Baltrus D.A."/>
            <person name="Nishimura M.T."/>
            <person name="Romanchuk A."/>
            <person name="Chang J.H."/>
            <person name="Mukhtar M.S."/>
            <person name="Cherkis K."/>
            <person name="Roach J."/>
            <person name="Grant S.R."/>
            <person name="Jones C.D."/>
            <person name="Dangl J.L."/>
        </authorList>
    </citation>
    <scope>NUCLEOTIDE SEQUENCE [LARGE SCALE GENOMIC DNA]</scope>
    <source>
        <strain evidence="1 2">301020</strain>
    </source>
</reference>